<keyword evidence="2" id="KW-1185">Reference proteome</keyword>
<comment type="caution">
    <text evidence="1">The sequence shown here is derived from an EMBL/GenBank/DDBJ whole genome shotgun (WGS) entry which is preliminary data.</text>
</comment>
<organism evidence="1 2">
    <name type="scientific">Plakobranchus ocellatus</name>
    <dbReference type="NCBI Taxonomy" id="259542"/>
    <lineage>
        <taxon>Eukaryota</taxon>
        <taxon>Metazoa</taxon>
        <taxon>Spiralia</taxon>
        <taxon>Lophotrochozoa</taxon>
        <taxon>Mollusca</taxon>
        <taxon>Gastropoda</taxon>
        <taxon>Heterobranchia</taxon>
        <taxon>Euthyneura</taxon>
        <taxon>Panpulmonata</taxon>
        <taxon>Sacoglossa</taxon>
        <taxon>Placobranchoidea</taxon>
        <taxon>Plakobranchidae</taxon>
        <taxon>Plakobranchus</taxon>
    </lineage>
</organism>
<evidence type="ECO:0000313" key="2">
    <source>
        <dbReference type="Proteomes" id="UP000735302"/>
    </source>
</evidence>
<gene>
    <name evidence="1" type="ORF">PoB_000484100</name>
</gene>
<name>A0AAV3XST0_9GAST</name>
<accession>A0AAV3XST0</accession>
<dbReference type="Proteomes" id="UP000735302">
    <property type="component" value="Unassembled WGS sequence"/>
</dbReference>
<protein>
    <submittedName>
        <fullName evidence="1">Uncharacterized protein</fullName>
    </submittedName>
</protein>
<reference evidence="1 2" key="1">
    <citation type="journal article" date="2021" name="Elife">
        <title>Chloroplast acquisition without the gene transfer in kleptoplastic sea slugs, Plakobranchus ocellatus.</title>
        <authorList>
            <person name="Maeda T."/>
            <person name="Takahashi S."/>
            <person name="Yoshida T."/>
            <person name="Shimamura S."/>
            <person name="Takaki Y."/>
            <person name="Nagai Y."/>
            <person name="Toyoda A."/>
            <person name="Suzuki Y."/>
            <person name="Arimoto A."/>
            <person name="Ishii H."/>
            <person name="Satoh N."/>
            <person name="Nishiyama T."/>
            <person name="Hasebe M."/>
            <person name="Maruyama T."/>
            <person name="Minagawa J."/>
            <person name="Obokata J."/>
            <person name="Shigenobu S."/>
        </authorList>
    </citation>
    <scope>NUCLEOTIDE SEQUENCE [LARGE SCALE GENOMIC DNA]</scope>
</reference>
<sequence>MPNHQVPIAVKDRLKQELDRHTELVSLPLSKNLTHGRQHLVEAQTSCTSPESAPTKAVHTQVMLYNELVNPPRVGRPSHGNTPPAPKHVYIRKVPTSGLDLDSLEHLPEISTMRKRCKRKDCIGNAHIKCS</sequence>
<evidence type="ECO:0000313" key="1">
    <source>
        <dbReference type="EMBL" id="GFN78335.1"/>
    </source>
</evidence>
<dbReference type="AlphaFoldDB" id="A0AAV3XST0"/>
<dbReference type="EMBL" id="BLXT01000588">
    <property type="protein sequence ID" value="GFN78335.1"/>
    <property type="molecule type" value="Genomic_DNA"/>
</dbReference>
<proteinExistence type="predicted"/>